<comment type="caution">
    <text evidence="5">The sequence shown here is derived from an EMBL/GenBank/DDBJ whole genome shotgun (WGS) entry which is preliminary data.</text>
</comment>
<gene>
    <name evidence="5" type="ORF">J2Z71_000516</name>
</gene>
<dbReference type="PANTHER" id="PTHR11839">
    <property type="entry name" value="UDP/ADP-SUGAR PYROPHOSPHATASE"/>
    <property type="match status" value="1"/>
</dbReference>
<comment type="similarity">
    <text evidence="3">Belongs to the Nudix hydrolase family.</text>
</comment>
<reference evidence="5 6" key="1">
    <citation type="submission" date="2021-03" db="EMBL/GenBank/DDBJ databases">
        <title>Genomic Encyclopedia of Type Strains, Phase IV (KMG-IV): sequencing the most valuable type-strain genomes for metagenomic binning, comparative biology and taxonomic classification.</title>
        <authorList>
            <person name="Goeker M."/>
        </authorList>
    </citation>
    <scope>NUCLEOTIDE SEQUENCE [LARGE SCALE GENOMIC DNA]</scope>
    <source>
        <strain evidence="5 6">DSM 27563</strain>
    </source>
</reference>
<dbReference type="PRINTS" id="PR00502">
    <property type="entry name" value="NUDIXFAMILY"/>
</dbReference>
<dbReference type="EC" id="3.6.1.13" evidence="5"/>
<proteinExistence type="inferred from homology"/>
<accession>A0ABS4KCU9</accession>
<feature type="domain" description="Nudix hydrolase" evidence="4">
    <location>
        <begin position="40"/>
        <end position="173"/>
    </location>
</feature>
<dbReference type="EMBL" id="JAGGLJ010000004">
    <property type="protein sequence ID" value="MBP2024991.1"/>
    <property type="molecule type" value="Genomic_DNA"/>
</dbReference>
<sequence>MEQIERTMKSEKVFDGKILSLRVDTVELPDKKYSKREVVEHDPAVAVVAADEDNNILLVKQYRKPVEKSLLEIPAGSLEIGENPKEGALRELKEETGYIAKDLEYITEFYSTPGFCTEKMYIFFADEIEESSQDLDEDEFIECIKVPLDKAVKMIEVGEIMDAKTIVGILMYKRLRGDK</sequence>
<dbReference type="GO" id="GO:0047631">
    <property type="term" value="F:ADP-ribose diphosphatase activity"/>
    <property type="evidence" value="ECO:0007669"/>
    <property type="project" value="UniProtKB-EC"/>
</dbReference>
<dbReference type="SUPFAM" id="SSF55811">
    <property type="entry name" value="Nudix"/>
    <property type="match status" value="1"/>
</dbReference>
<dbReference type="InterPro" id="IPR015797">
    <property type="entry name" value="NUDIX_hydrolase-like_dom_sf"/>
</dbReference>
<organism evidence="5 6">
    <name type="scientific">Peptoniphilus stercorisuis</name>
    <dbReference type="NCBI Taxonomy" id="1436965"/>
    <lineage>
        <taxon>Bacteria</taxon>
        <taxon>Bacillati</taxon>
        <taxon>Bacillota</taxon>
        <taxon>Tissierellia</taxon>
        <taxon>Tissierellales</taxon>
        <taxon>Peptoniphilaceae</taxon>
        <taxon>Peptoniphilus</taxon>
    </lineage>
</organism>
<dbReference type="Gene3D" id="3.90.79.10">
    <property type="entry name" value="Nucleoside Triphosphate Pyrophosphohydrolase"/>
    <property type="match status" value="1"/>
</dbReference>
<keyword evidence="2 3" id="KW-0378">Hydrolase</keyword>
<dbReference type="InterPro" id="IPR000086">
    <property type="entry name" value="NUDIX_hydrolase_dom"/>
</dbReference>
<dbReference type="CDD" id="cd03424">
    <property type="entry name" value="NUDIX_ADPRase_Nudt5_UGPPase_Nudt14"/>
    <property type="match status" value="1"/>
</dbReference>
<keyword evidence="6" id="KW-1185">Reference proteome</keyword>
<comment type="cofactor">
    <cofactor evidence="1">
        <name>Mg(2+)</name>
        <dbReference type="ChEBI" id="CHEBI:18420"/>
    </cofactor>
</comment>
<evidence type="ECO:0000313" key="6">
    <source>
        <dbReference type="Proteomes" id="UP001519306"/>
    </source>
</evidence>
<dbReference type="RefSeq" id="WP_210060297.1">
    <property type="nucleotide sequence ID" value="NZ_JAGGLJ010000004.1"/>
</dbReference>
<dbReference type="InterPro" id="IPR020476">
    <property type="entry name" value="Nudix_hydrolase"/>
</dbReference>
<evidence type="ECO:0000313" key="5">
    <source>
        <dbReference type="EMBL" id="MBP2024991.1"/>
    </source>
</evidence>
<dbReference type="Proteomes" id="UP001519306">
    <property type="component" value="Unassembled WGS sequence"/>
</dbReference>
<evidence type="ECO:0000259" key="4">
    <source>
        <dbReference type="PROSITE" id="PS51462"/>
    </source>
</evidence>
<dbReference type="PROSITE" id="PS00893">
    <property type="entry name" value="NUDIX_BOX"/>
    <property type="match status" value="1"/>
</dbReference>
<evidence type="ECO:0000256" key="2">
    <source>
        <dbReference type="ARBA" id="ARBA00022801"/>
    </source>
</evidence>
<dbReference type="PANTHER" id="PTHR11839:SF18">
    <property type="entry name" value="NUDIX HYDROLASE DOMAIN-CONTAINING PROTEIN"/>
    <property type="match status" value="1"/>
</dbReference>
<dbReference type="InterPro" id="IPR020084">
    <property type="entry name" value="NUDIX_hydrolase_CS"/>
</dbReference>
<name>A0ABS4KCU9_9FIRM</name>
<evidence type="ECO:0000256" key="1">
    <source>
        <dbReference type="ARBA" id="ARBA00001946"/>
    </source>
</evidence>
<dbReference type="PROSITE" id="PS51462">
    <property type="entry name" value="NUDIX"/>
    <property type="match status" value="1"/>
</dbReference>
<protein>
    <submittedName>
        <fullName evidence="5">ADP-ribose pyrophosphatase</fullName>
        <ecNumber evidence="5">3.6.1.13</ecNumber>
    </submittedName>
</protein>
<evidence type="ECO:0000256" key="3">
    <source>
        <dbReference type="RuleBase" id="RU003476"/>
    </source>
</evidence>
<dbReference type="Pfam" id="PF00293">
    <property type="entry name" value="NUDIX"/>
    <property type="match status" value="1"/>
</dbReference>